<name>A0A3D8J2K1_9HELI</name>
<dbReference type="SUPFAM" id="SSF158752">
    <property type="entry name" value="HP0242-like"/>
    <property type="match status" value="1"/>
</dbReference>
<evidence type="ECO:0000313" key="1">
    <source>
        <dbReference type="EMBL" id="RDU70991.1"/>
    </source>
</evidence>
<proteinExistence type="predicted"/>
<dbReference type="InterPro" id="IPR023126">
    <property type="entry name" value="HP0242-like_sf"/>
</dbReference>
<accession>A0A3D8J2K1</accession>
<dbReference type="RefSeq" id="WP_115569480.1">
    <property type="nucleotide sequence ID" value="NZ_NXLV01000005.1"/>
</dbReference>
<reference evidence="1 2" key="1">
    <citation type="submission" date="2018-04" db="EMBL/GenBank/DDBJ databases">
        <title>Novel Campyloabacter and Helicobacter Species and Strains.</title>
        <authorList>
            <person name="Mannion A.J."/>
            <person name="Shen Z."/>
            <person name="Fox J.G."/>
        </authorList>
    </citation>
    <scope>NUCLEOTIDE SEQUENCE [LARGE SCALE GENOMIC DNA]</scope>
    <source>
        <strain evidence="1 2">MIT 04-9366</strain>
    </source>
</reference>
<dbReference type="InterPro" id="IPR018563">
    <property type="entry name" value="DUF2018"/>
</dbReference>
<dbReference type="Gene3D" id="1.10.3350.10">
    <property type="entry name" value="HP0242-like domain"/>
    <property type="match status" value="1"/>
</dbReference>
<dbReference type="AlphaFoldDB" id="A0A3D8J2K1"/>
<protein>
    <submittedName>
        <fullName evidence="1">DUF2018 domain-containing protein</fullName>
    </submittedName>
</protein>
<organism evidence="1 2">
    <name type="scientific">Helicobacter brantae</name>
    <dbReference type="NCBI Taxonomy" id="375927"/>
    <lineage>
        <taxon>Bacteria</taxon>
        <taxon>Pseudomonadati</taxon>
        <taxon>Campylobacterota</taxon>
        <taxon>Epsilonproteobacteria</taxon>
        <taxon>Campylobacterales</taxon>
        <taxon>Helicobacteraceae</taxon>
        <taxon>Helicobacter</taxon>
    </lineage>
</organism>
<dbReference type="EMBL" id="NXLV01000005">
    <property type="protein sequence ID" value="RDU70991.1"/>
    <property type="molecule type" value="Genomic_DNA"/>
</dbReference>
<sequence length="74" mass="8474">MLDEIFEGSAIEKWKEIVFHANPSVVGRELERLLEELAKAELVSEGKELTRENIAWQMQNLAITSMSEILSQNE</sequence>
<comment type="caution">
    <text evidence="1">The sequence shown here is derived from an EMBL/GenBank/DDBJ whole genome shotgun (WGS) entry which is preliminary data.</text>
</comment>
<gene>
    <name evidence="1" type="ORF">CQA58_04215</name>
</gene>
<dbReference type="Proteomes" id="UP000257045">
    <property type="component" value="Unassembled WGS sequence"/>
</dbReference>
<dbReference type="Pfam" id="PF09442">
    <property type="entry name" value="DUF2018"/>
    <property type="match status" value="1"/>
</dbReference>
<evidence type="ECO:0000313" key="2">
    <source>
        <dbReference type="Proteomes" id="UP000257045"/>
    </source>
</evidence>
<keyword evidence="2" id="KW-1185">Reference proteome</keyword>
<dbReference type="OrthoDB" id="5327906at2"/>